<dbReference type="GO" id="GO:0005886">
    <property type="term" value="C:plasma membrane"/>
    <property type="evidence" value="ECO:0007669"/>
    <property type="project" value="UniProtKB-SubCell"/>
</dbReference>
<keyword evidence="11 15" id="KW-0413">Isomerase</keyword>
<dbReference type="SUPFAM" id="SSF54534">
    <property type="entry name" value="FKBP-like"/>
    <property type="match status" value="1"/>
</dbReference>
<evidence type="ECO:0000256" key="4">
    <source>
        <dbReference type="ARBA" id="ARBA00022692"/>
    </source>
</evidence>
<evidence type="ECO:0000256" key="5">
    <source>
        <dbReference type="ARBA" id="ARBA00022989"/>
    </source>
</evidence>
<evidence type="ECO:0000256" key="6">
    <source>
        <dbReference type="ARBA" id="ARBA00023136"/>
    </source>
</evidence>
<keyword evidence="4 13" id="KW-0812">Transmembrane</keyword>
<evidence type="ECO:0000313" key="15">
    <source>
        <dbReference type="EMBL" id="RKR06288.1"/>
    </source>
</evidence>
<evidence type="ECO:0000256" key="2">
    <source>
        <dbReference type="ARBA" id="ARBA00022475"/>
    </source>
</evidence>
<evidence type="ECO:0000256" key="11">
    <source>
        <dbReference type="PROSITE-ProRule" id="PRU00278"/>
    </source>
</evidence>
<dbReference type="Gene3D" id="1.10.4030.10">
    <property type="entry name" value="Porin chaperone SurA, peptide-binding domain"/>
    <property type="match status" value="1"/>
</dbReference>
<dbReference type="InterPro" id="IPR052029">
    <property type="entry name" value="PpiD_chaperone"/>
</dbReference>
<dbReference type="InterPro" id="IPR027304">
    <property type="entry name" value="Trigger_fact/SurA_dom_sf"/>
</dbReference>
<keyword evidence="16" id="KW-1185">Reference proteome</keyword>
<protein>
    <recommendedName>
        <fullName evidence="9">Periplasmic chaperone PpiD</fullName>
    </recommendedName>
    <alternativeName>
        <fullName evidence="10">Periplasmic folding chaperone</fullName>
    </alternativeName>
</protein>
<evidence type="ECO:0000256" key="10">
    <source>
        <dbReference type="ARBA" id="ARBA00042775"/>
    </source>
</evidence>
<dbReference type="PANTHER" id="PTHR47529:SF1">
    <property type="entry name" value="PERIPLASMIC CHAPERONE PPID"/>
    <property type="match status" value="1"/>
</dbReference>
<keyword evidence="2" id="KW-1003">Cell membrane</keyword>
<dbReference type="InterPro" id="IPR000297">
    <property type="entry name" value="PPIase_PpiC"/>
</dbReference>
<dbReference type="PANTHER" id="PTHR47529">
    <property type="entry name" value="PEPTIDYL-PROLYL CIS-TRANS ISOMERASE D"/>
    <property type="match status" value="1"/>
</dbReference>
<evidence type="ECO:0000256" key="3">
    <source>
        <dbReference type="ARBA" id="ARBA00022519"/>
    </source>
</evidence>
<dbReference type="Proteomes" id="UP000281975">
    <property type="component" value="Unassembled WGS sequence"/>
</dbReference>
<evidence type="ECO:0000313" key="16">
    <source>
        <dbReference type="Proteomes" id="UP000281975"/>
    </source>
</evidence>
<comment type="subcellular location">
    <subcellularLocation>
        <location evidence="1">Cell inner membrane</location>
        <topology evidence="1">Single-pass type II membrane protein</topology>
        <orientation evidence="1">Periplasmic side</orientation>
    </subcellularLocation>
</comment>
<dbReference type="PROSITE" id="PS50198">
    <property type="entry name" value="PPIC_PPIASE_2"/>
    <property type="match status" value="1"/>
</dbReference>
<dbReference type="Pfam" id="PF13616">
    <property type="entry name" value="Rotamase_3"/>
    <property type="match status" value="1"/>
</dbReference>
<sequence length="604" mass="68087">MLQKIRDRAHGWTVKVIVGLIALTFAFFGVESIVGAFTSNSNDAATVNGESISEGELQTQLQRAVRSGQVPPDQQREARSGILDQMVTRTLLRQYAHEGGMTFSKQQMDQLIVGRGEFQNEQGHFSSDIYQRRLASAGYTPQSFRGQLQDDMLIRQLQQGLAAGSFVLPEEQQRMASLIHQTRTFRHATLTADSIEAPSISEAQLEQWYQSHQSDYQRPEQVRLNYVILDRRQMARNVDVDDQELRQLYQQRRAQAPRHVSDIVVSYGQQRSEEEARQRMQMIRSKLGDGGDFAALAREYSDDPSSAEQGGDLGVVTEGIFGEKFDQTVSDLEVGQTAQPIELDNALHLIRVIGVDIPPFEKMRDQLAEQAREDAVGSKFEDRVQQLKDQSFSAEDLESVARSLNLQLRQSDWLSQDTEDQLFSQPGVMKAAFSDDVLHNGYNSEVIELGDDRRLVLRVSEHREATTLPFEQVRDQVRQAVTRHERQRQLAERAEELVQQLRNGQSVQLSWQQADSVTRRSGNALDPAIIEAAFAMPRPEQEGATFTHVSNGEDQVIIALQEVGQSDSDQAGAQVRSGLRNLEVQTAIDGLTSTLRQEAEIRRR</sequence>
<dbReference type="InterPro" id="IPR023058">
    <property type="entry name" value="PPIase_PpiC_CS"/>
</dbReference>
<feature type="coiled-coil region" evidence="12">
    <location>
        <begin position="474"/>
        <end position="504"/>
    </location>
</feature>
<keyword evidence="6 13" id="KW-0472">Membrane</keyword>
<gene>
    <name evidence="15" type="ORF">C7446_1227</name>
</gene>
<dbReference type="Pfam" id="PF13624">
    <property type="entry name" value="SurA_N_3"/>
    <property type="match status" value="1"/>
</dbReference>
<keyword evidence="5 13" id="KW-1133">Transmembrane helix</keyword>
<dbReference type="EMBL" id="RBIN01000003">
    <property type="protein sequence ID" value="RKR06288.1"/>
    <property type="molecule type" value="Genomic_DNA"/>
</dbReference>
<accession>A0A420WYM7</accession>
<evidence type="ECO:0000256" key="9">
    <source>
        <dbReference type="ARBA" id="ARBA00040743"/>
    </source>
</evidence>
<keyword evidence="12" id="KW-0175">Coiled coil</keyword>
<feature type="domain" description="PpiC" evidence="14">
    <location>
        <begin position="255"/>
        <end position="354"/>
    </location>
</feature>
<dbReference type="GO" id="GO:0003755">
    <property type="term" value="F:peptidyl-prolyl cis-trans isomerase activity"/>
    <property type="evidence" value="ECO:0007669"/>
    <property type="project" value="UniProtKB-KW"/>
</dbReference>
<dbReference type="OrthoDB" id="9812372at2"/>
<reference evidence="15 16" key="1">
    <citation type="submission" date="2018-10" db="EMBL/GenBank/DDBJ databases">
        <title>Genomic Encyclopedia of Type Strains, Phase IV (KMG-IV): sequencing the most valuable type-strain genomes for metagenomic binning, comparative biology and taxonomic classification.</title>
        <authorList>
            <person name="Goeker M."/>
        </authorList>
    </citation>
    <scope>NUCLEOTIDE SEQUENCE [LARGE SCALE GENOMIC DNA]</scope>
    <source>
        <strain evidence="15 16">DSM 23229</strain>
    </source>
</reference>
<keyword evidence="7" id="KW-0143">Chaperone</keyword>
<keyword evidence="11" id="KW-0697">Rotamase</keyword>
<evidence type="ECO:0000256" key="13">
    <source>
        <dbReference type="SAM" id="Phobius"/>
    </source>
</evidence>
<dbReference type="PROSITE" id="PS01096">
    <property type="entry name" value="PPIC_PPIASE_1"/>
    <property type="match status" value="1"/>
</dbReference>
<keyword evidence="3" id="KW-0997">Cell inner membrane</keyword>
<name>A0A420WYM7_9GAMM</name>
<proteinExistence type="inferred from homology"/>
<dbReference type="InterPro" id="IPR046357">
    <property type="entry name" value="PPIase_dom_sf"/>
</dbReference>
<dbReference type="RefSeq" id="WP_121172208.1">
    <property type="nucleotide sequence ID" value="NZ_RBIN01000003.1"/>
</dbReference>
<evidence type="ECO:0000256" key="12">
    <source>
        <dbReference type="SAM" id="Coils"/>
    </source>
</evidence>
<organism evidence="15 16">
    <name type="scientific">Kushneria sinocarnis</name>
    <dbReference type="NCBI Taxonomy" id="595502"/>
    <lineage>
        <taxon>Bacteria</taxon>
        <taxon>Pseudomonadati</taxon>
        <taxon>Pseudomonadota</taxon>
        <taxon>Gammaproteobacteria</taxon>
        <taxon>Oceanospirillales</taxon>
        <taxon>Halomonadaceae</taxon>
        <taxon>Kushneria</taxon>
    </lineage>
</organism>
<evidence type="ECO:0000259" key="14">
    <source>
        <dbReference type="PROSITE" id="PS50198"/>
    </source>
</evidence>
<evidence type="ECO:0000256" key="8">
    <source>
        <dbReference type="ARBA" id="ARBA00038408"/>
    </source>
</evidence>
<feature type="transmembrane region" description="Helical" evidence="13">
    <location>
        <begin position="12"/>
        <end position="30"/>
    </location>
</feature>
<comment type="similarity">
    <text evidence="8">Belongs to the PpiD chaperone family.</text>
</comment>
<evidence type="ECO:0000256" key="1">
    <source>
        <dbReference type="ARBA" id="ARBA00004382"/>
    </source>
</evidence>
<evidence type="ECO:0000256" key="7">
    <source>
        <dbReference type="ARBA" id="ARBA00023186"/>
    </source>
</evidence>
<dbReference type="SUPFAM" id="SSF109998">
    <property type="entry name" value="Triger factor/SurA peptide-binding domain-like"/>
    <property type="match status" value="1"/>
</dbReference>
<dbReference type="Gene3D" id="3.10.50.40">
    <property type="match status" value="1"/>
</dbReference>
<dbReference type="AlphaFoldDB" id="A0A420WYM7"/>
<comment type="caution">
    <text evidence="15">The sequence shown here is derived from an EMBL/GenBank/DDBJ whole genome shotgun (WGS) entry which is preliminary data.</text>
</comment>